<evidence type="ECO:0000256" key="8">
    <source>
        <dbReference type="ARBA" id="ARBA00035585"/>
    </source>
</evidence>
<keyword evidence="10" id="KW-0479">Metal-binding</keyword>
<evidence type="ECO:0000256" key="3">
    <source>
        <dbReference type="ARBA" id="ARBA00022692"/>
    </source>
</evidence>
<gene>
    <name evidence="10 11" type="primary">crcB</name>
    <name evidence="10" type="synonym">fluC</name>
    <name evidence="11" type="ORF">ATOP_06050</name>
</gene>
<keyword evidence="3 10" id="KW-0812">Transmembrane</keyword>
<dbReference type="PANTHER" id="PTHR28259">
    <property type="entry name" value="FLUORIDE EXPORT PROTEIN 1-RELATED"/>
    <property type="match status" value="1"/>
</dbReference>
<keyword evidence="5 10" id="KW-0472">Membrane</keyword>
<evidence type="ECO:0000256" key="9">
    <source>
        <dbReference type="ARBA" id="ARBA00049940"/>
    </source>
</evidence>
<dbReference type="InterPro" id="IPR003691">
    <property type="entry name" value="FluC"/>
</dbReference>
<keyword evidence="6 10" id="KW-0407">Ion channel</keyword>
<comment type="similarity">
    <text evidence="7 10">Belongs to the fluoride channel Fluc/FEX (TC 1.A.43) family.</text>
</comment>
<evidence type="ECO:0000256" key="1">
    <source>
        <dbReference type="ARBA" id="ARBA00004651"/>
    </source>
</evidence>
<name>A0AAV5AZP5_9ACTN</name>
<evidence type="ECO:0000256" key="5">
    <source>
        <dbReference type="ARBA" id="ARBA00023136"/>
    </source>
</evidence>
<keyword evidence="4 10" id="KW-1133">Transmembrane helix</keyword>
<evidence type="ECO:0000256" key="6">
    <source>
        <dbReference type="ARBA" id="ARBA00023303"/>
    </source>
</evidence>
<keyword evidence="10" id="KW-0406">Ion transport</keyword>
<sequence length="136" mass="13551">MLQGTEGQRKTGAAMIDVLCVAAGGAVGSVARYLLSCVPVPGAWPTMTLITNFVGAVLIGIVAGLAPARLSPHATLLLKTGLCGGFTTFSTFSLETVTLWQQGRTGLACLYAAASVGLCAAGVLVGQAVAGSLARG</sequence>
<evidence type="ECO:0000256" key="4">
    <source>
        <dbReference type="ARBA" id="ARBA00022989"/>
    </source>
</evidence>
<dbReference type="Pfam" id="PF02537">
    <property type="entry name" value="CRCB"/>
    <property type="match status" value="1"/>
</dbReference>
<accession>A0AAV5AZP5</accession>
<comment type="activity regulation">
    <text evidence="10">Na(+) is not transported, but it plays an essential structural role and its presence is essential for fluoride channel function.</text>
</comment>
<feature type="transmembrane region" description="Helical" evidence="10">
    <location>
        <begin position="12"/>
        <end position="35"/>
    </location>
</feature>
<keyword evidence="2 10" id="KW-1003">Cell membrane</keyword>
<dbReference type="GO" id="GO:0005886">
    <property type="term" value="C:plasma membrane"/>
    <property type="evidence" value="ECO:0007669"/>
    <property type="project" value="UniProtKB-SubCell"/>
</dbReference>
<keyword evidence="10" id="KW-0813">Transport</keyword>
<dbReference type="RefSeq" id="WP_239652453.1">
    <property type="nucleotide sequence ID" value="NZ_BQKC01000001.1"/>
</dbReference>
<evidence type="ECO:0000256" key="2">
    <source>
        <dbReference type="ARBA" id="ARBA00022475"/>
    </source>
</evidence>
<dbReference type="PANTHER" id="PTHR28259:SF1">
    <property type="entry name" value="FLUORIDE EXPORT PROTEIN 1-RELATED"/>
    <property type="match status" value="1"/>
</dbReference>
<feature type="transmembrane region" description="Helical" evidence="10">
    <location>
        <begin position="47"/>
        <end position="68"/>
    </location>
</feature>
<protein>
    <recommendedName>
        <fullName evidence="10">Fluoride-specific ion channel FluC</fullName>
    </recommendedName>
</protein>
<feature type="binding site" evidence="10">
    <location>
        <position position="84"/>
    </location>
    <ligand>
        <name>Na(+)</name>
        <dbReference type="ChEBI" id="CHEBI:29101"/>
        <note>structural</note>
    </ligand>
</feature>
<comment type="function">
    <text evidence="9 10">Fluoride-specific ion channel. Important for reducing fluoride concentration in the cell, thus reducing its toxicity.</text>
</comment>
<comment type="subcellular location">
    <subcellularLocation>
        <location evidence="1 10">Cell membrane</location>
        <topology evidence="1 10">Multi-pass membrane protein</topology>
    </subcellularLocation>
</comment>
<dbReference type="EMBL" id="BQKC01000001">
    <property type="protein sequence ID" value="GJM54950.1"/>
    <property type="molecule type" value="Genomic_DNA"/>
</dbReference>
<dbReference type="Proteomes" id="UP001055025">
    <property type="component" value="Unassembled WGS sequence"/>
</dbReference>
<reference evidence="11" key="1">
    <citation type="journal article" date="2022" name="Int. J. Syst. Evol. Microbiol.">
        <title>Granulimonas faecalis gen. nov., sp. nov., and Leptogranulimonas caecicola gen. nov., sp. nov., novel lactate-producing Atopobiaceae bacteria isolated from mouse intestines, and an emended description of the family Atopobiaceae.</title>
        <authorList>
            <person name="Morinaga K."/>
            <person name="Kusada H."/>
            <person name="Sakamoto S."/>
            <person name="Murakami T."/>
            <person name="Toyoda A."/>
            <person name="Mori H."/>
            <person name="Meng X.Y."/>
            <person name="Takashino M."/>
            <person name="Murotomi K."/>
            <person name="Tamaki H."/>
        </authorList>
    </citation>
    <scope>NUCLEOTIDE SEQUENCE</scope>
    <source>
        <strain evidence="11">OPF53</strain>
    </source>
</reference>
<comment type="catalytic activity">
    <reaction evidence="8">
        <text>fluoride(in) = fluoride(out)</text>
        <dbReference type="Rhea" id="RHEA:76159"/>
        <dbReference type="ChEBI" id="CHEBI:17051"/>
    </reaction>
    <physiologicalReaction direction="left-to-right" evidence="8">
        <dbReference type="Rhea" id="RHEA:76160"/>
    </physiologicalReaction>
</comment>
<dbReference type="GO" id="GO:0046872">
    <property type="term" value="F:metal ion binding"/>
    <property type="evidence" value="ECO:0007669"/>
    <property type="project" value="UniProtKB-KW"/>
</dbReference>
<comment type="caution">
    <text evidence="11">The sequence shown here is derived from an EMBL/GenBank/DDBJ whole genome shotgun (WGS) entry which is preliminary data.</text>
</comment>
<keyword evidence="12" id="KW-1185">Reference proteome</keyword>
<keyword evidence="10" id="KW-0915">Sodium</keyword>
<dbReference type="AlphaFoldDB" id="A0AAV5AZP5"/>
<evidence type="ECO:0000256" key="7">
    <source>
        <dbReference type="ARBA" id="ARBA00035120"/>
    </source>
</evidence>
<evidence type="ECO:0000313" key="11">
    <source>
        <dbReference type="EMBL" id="GJM54950.1"/>
    </source>
</evidence>
<dbReference type="GO" id="GO:0062054">
    <property type="term" value="F:fluoride channel activity"/>
    <property type="evidence" value="ECO:0007669"/>
    <property type="project" value="UniProtKB-UniRule"/>
</dbReference>
<dbReference type="NCBIfam" id="TIGR00494">
    <property type="entry name" value="crcB"/>
    <property type="match status" value="1"/>
</dbReference>
<evidence type="ECO:0000256" key="10">
    <source>
        <dbReference type="HAMAP-Rule" id="MF_00454"/>
    </source>
</evidence>
<dbReference type="HAMAP" id="MF_00454">
    <property type="entry name" value="FluC"/>
    <property type="match status" value="1"/>
</dbReference>
<proteinExistence type="inferred from homology"/>
<feature type="binding site" evidence="10">
    <location>
        <position position="87"/>
    </location>
    <ligand>
        <name>Na(+)</name>
        <dbReference type="ChEBI" id="CHEBI:29101"/>
        <note>structural</note>
    </ligand>
</feature>
<evidence type="ECO:0000313" key="12">
    <source>
        <dbReference type="Proteomes" id="UP001055025"/>
    </source>
</evidence>
<dbReference type="GO" id="GO:0140114">
    <property type="term" value="P:cellular detoxification of fluoride"/>
    <property type="evidence" value="ECO:0007669"/>
    <property type="project" value="UniProtKB-UniRule"/>
</dbReference>
<organism evidence="11 12">
    <name type="scientific">Granulimonas faecalis</name>
    <dbReference type="NCBI Taxonomy" id="2894155"/>
    <lineage>
        <taxon>Bacteria</taxon>
        <taxon>Bacillati</taxon>
        <taxon>Actinomycetota</taxon>
        <taxon>Coriobacteriia</taxon>
        <taxon>Coriobacteriales</taxon>
        <taxon>Kribbibacteriaceae</taxon>
        <taxon>Granulimonas</taxon>
    </lineage>
</organism>
<feature type="transmembrane region" description="Helical" evidence="10">
    <location>
        <begin position="112"/>
        <end position="134"/>
    </location>
</feature>